<name>A0A6A5Z3U3_9PLEO</name>
<evidence type="ECO:0000313" key="3">
    <source>
        <dbReference type="Proteomes" id="UP000799770"/>
    </source>
</evidence>
<keyword evidence="3" id="KW-1185">Reference proteome</keyword>
<feature type="region of interest" description="Disordered" evidence="1">
    <location>
        <begin position="1"/>
        <end position="22"/>
    </location>
</feature>
<accession>A0A6A5Z3U3</accession>
<dbReference type="OrthoDB" id="3796140at2759"/>
<protein>
    <submittedName>
        <fullName evidence="2">Uncharacterized protein</fullName>
    </submittedName>
</protein>
<gene>
    <name evidence="2" type="ORF">BDV96DRAFT_577538</name>
</gene>
<reference evidence="2" key="1">
    <citation type="journal article" date="2020" name="Stud. Mycol.">
        <title>101 Dothideomycetes genomes: a test case for predicting lifestyles and emergence of pathogens.</title>
        <authorList>
            <person name="Haridas S."/>
            <person name="Albert R."/>
            <person name="Binder M."/>
            <person name="Bloem J."/>
            <person name="Labutti K."/>
            <person name="Salamov A."/>
            <person name="Andreopoulos B."/>
            <person name="Baker S."/>
            <person name="Barry K."/>
            <person name="Bills G."/>
            <person name="Bluhm B."/>
            <person name="Cannon C."/>
            <person name="Castanera R."/>
            <person name="Culley D."/>
            <person name="Daum C."/>
            <person name="Ezra D."/>
            <person name="Gonzalez J."/>
            <person name="Henrissat B."/>
            <person name="Kuo A."/>
            <person name="Liang C."/>
            <person name="Lipzen A."/>
            <person name="Lutzoni F."/>
            <person name="Magnuson J."/>
            <person name="Mondo S."/>
            <person name="Nolan M."/>
            <person name="Ohm R."/>
            <person name="Pangilinan J."/>
            <person name="Park H.-J."/>
            <person name="Ramirez L."/>
            <person name="Alfaro M."/>
            <person name="Sun H."/>
            <person name="Tritt A."/>
            <person name="Yoshinaga Y."/>
            <person name="Zwiers L.-H."/>
            <person name="Turgeon B."/>
            <person name="Goodwin S."/>
            <person name="Spatafora J."/>
            <person name="Crous P."/>
            <person name="Grigoriev I."/>
        </authorList>
    </citation>
    <scope>NUCLEOTIDE SEQUENCE</scope>
    <source>
        <strain evidence="2">CBS 627.86</strain>
    </source>
</reference>
<dbReference type="Proteomes" id="UP000799770">
    <property type="component" value="Unassembled WGS sequence"/>
</dbReference>
<evidence type="ECO:0000256" key="1">
    <source>
        <dbReference type="SAM" id="MobiDB-lite"/>
    </source>
</evidence>
<dbReference type="EMBL" id="ML977326">
    <property type="protein sequence ID" value="KAF2114082.1"/>
    <property type="molecule type" value="Genomic_DNA"/>
</dbReference>
<dbReference type="AlphaFoldDB" id="A0A6A5Z3U3"/>
<sequence length="259" mass="30808">MASKAQKKPRAEHQRWRKDHQKKIRKLKERSMLLSINKMSAARTLRKSARNHIRKENEKWNAKIPWVQELNWRYKPNAYPRAHLLSLPTEIRQQILTYTITKVEMKEMTMMQLRKWVGTLSVLSPVIRMELPYLANIWYEEKARYMKLLPRSDPERVELAKYRIALSQKKKGEEIKVKGKKERKNRPAKCWFCMGRHYGKDPMCLHERQHLTEWLRATKPLSKQKRNKIGLGGVQKMQGFAGKKTVFGDDGAVEWEAEM</sequence>
<evidence type="ECO:0000313" key="2">
    <source>
        <dbReference type="EMBL" id="KAF2114082.1"/>
    </source>
</evidence>
<proteinExistence type="predicted"/>
<organism evidence="2 3">
    <name type="scientific">Lophiotrema nucula</name>
    <dbReference type="NCBI Taxonomy" id="690887"/>
    <lineage>
        <taxon>Eukaryota</taxon>
        <taxon>Fungi</taxon>
        <taxon>Dikarya</taxon>
        <taxon>Ascomycota</taxon>
        <taxon>Pezizomycotina</taxon>
        <taxon>Dothideomycetes</taxon>
        <taxon>Pleosporomycetidae</taxon>
        <taxon>Pleosporales</taxon>
        <taxon>Lophiotremataceae</taxon>
        <taxon>Lophiotrema</taxon>
    </lineage>
</organism>